<evidence type="ECO:0008006" key="2">
    <source>
        <dbReference type="Google" id="ProtNLM"/>
    </source>
</evidence>
<organism evidence="1">
    <name type="scientific">Pseudomonas phage HRDY3</name>
    <dbReference type="NCBI Taxonomy" id="3236930"/>
    <lineage>
        <taxon>Viruses</taxon>
    </lineage>
</organism>
<accession>A0AB39CE58</accession>
<name>A0AB39CE58_9VIRU</name>
<dbReference type="PROSITE" id="PS51257">
    <property type="entry name" value="PROKAR_LIPOPROTEIN"/>
    <property type="match status" value="1"/>
</dbReference>
<reference evidence="1" key="1">
    <citation type="submission" date="2024-07" db="EMBL/GenBank/DDBJ databases">
        <authorList>
            <person name="Bringhurst R.M."/>
            <person name="Homer T.E."/>
        </authorList>
    </citation>
    <scope>NUCLEOTIDE SEQUENCE</scope>
</reference>
<protein>
    <recommendedName>
        <fullName evidence="2">Lipoprotein</fullName>
    </recommendedName>
</protein>
<sequence>MKKILIILSLLSVAGCGDDKVYVDATTGQRVAAPEERNLESFNYTKSTNYAMDRMCIDGVVYLRYDRGITVAFKSDGTVARCKGAQLL</sequence>
<evidence type="ECO:0000313" key="1">
    <source>
        <dbReference type="EMBL" id="XDJ15171.1"/>
    </source>
</evidence>
<dbReference type="EMBL" id="PQ015379">
    <property type="protein sequence ID" value="XDJ15171.1"/>
    <property type="molecule type" value="Genomic_DNA"/>
</dbReference>
<proteinExistence type="predicted"/>